<feature type="domain" description="Saccharopine dehydrogenase-like C-terminal" evidence="3">
    <location>
        <begin position="122"/>
        <end position="342"/>
    </location>
</feature>
<reference evidence="4 5" key="1">
    <citation type="submission" date="2024-01" db="EMBL/GenBank/DDBJ databases">
        <title>New evidence supports the origin of RcGTA from prophage.</title>
        <authorList>
            <person name="Xu Y."/>
            <person name="Liu B."/>
            <person name="Chen F."/>
        </authorList>
    </citation>
    <scope>NUCLEOTIDE SEQUENCE [LARGE SCALE GENOMIC DNA]</scope>
    <source>
        <strain evidence="4 5">CBW1107-2</strain>
    </source>
</reference>
<dbReference type="InterPro" id="IPR032095">
    <property type="entry name" value="Sacchrp_dh-like_C"/>
</dbReference>
<dbReference type="PANTHER" id="PTHR11133:SF22">
    <property type="entry name" value="ALPHA-AMINOADIPIC SEMIALDEHYDE SYNTHASE, MITOCHONDRIAL"/>
    <property type="match status" value="1"/>
</dbReference>
<protein>
    <submittedName>
        <fullName evidence="4">Saccharopine dehydrogenase C-terminal domain-containing protein</fullName>
    </submittedName>
</protein>
<evidence type="ECO:0000259" key="3">
    <source>
        <dbReference type="Pfam" id="PF16653"/>
    </source>
</evidence>
<dbReference type="Gene3D" id="3.30.360.10">
    <property type="entry name" value="Dihydrodipicolinate Reductase, domain 2"/>
    <property type="match status" value="1"/>
</dbReference>
<feature type="domain" description="Saccharopine dehydrogenase NADP binding" evidence="2">
    <location>
        <begin position="4"/>
        <end position="100"/>
    </location>
</feature>
<dbReference type="EMBL" id="JAZHFV010000002">
    <property type="protein sequence ID" value="MEX4007032.1"/>
    <property type="molecule type" value="Genomic_DNA"/>
</dbReference>
<dbReference type="InterPro" id="IPR036291">
    <property type="entry name" value="NAD(P)-bd_dom_sf"/>
</dbReference>
<gene>
    <name evidence="4" type="ORF">V1479_06935</name>
</gene>
<dbReference type="InterPro" id="IPR005097">
    <property type="entry name" value="Sacchrp_dh_NADP-bd"/>
</dbReference>
<dbReference type="Pfam" id="PF03435">
    <property type="entry name" value="Sacchrp_dh_NADP"/>
    <property type="match status" value="1"/>
</dbReference>
<dbReference type="PANTHER" id="PTHR11133">
    <property type="entry name" value="SACCHAROPINE DEHYDROGENASE"/>
    <property type="match status" value="1"/>
</dbReference>
<evidence type="ECO:0000259" key="2">
    <source>
        <dbReference type="Pfam" id="PF03435"/>
    </source>
</evidence>
<dbReference type="Pfam" id="PF16653">
    <property type="entry name" value="Sacchrp_dh_C"/>
    <property type="match status" value="1"/>
</dbReference>
<keyword evidence="1" id="KW-0560">Oxidoreductase</keyword>
<evidence type="ECO:0000313" key="5">
    <source>
        <dbReference type="Proteomes" id="UP001559025"/>
    </source>
</evidence>
<name>A0ABV3WQW2_9HYPH</name>
<evidence type="ECO:0000256" key="1">
    <source>
        <dbReference type="ARBA" id="ARBA00023002"/>
    </source>
</evidence>
<accession>A0ABV3WQW2</accession>
<organism evidence="4 5">
    <name type="scientific">Neoaquamicrobium sediminum</name>
    <dbReference type="NCBI Taxonomy" id="1849104"/>
    <lineage>
        <taxon>Bacteria</taxon>
        <taxon>Pseudomonadati</taxon>
        <taxon>Pseudomonadota</taxon>
        <taxon>Alphaproteobacteria</taxon>
        <taxon>Hyphomicrobiales</taxon>
        <taxon>Phyllobacteriaceae</taxon>
        <taxon>Neoaquamicrobium</taxon>
    </lineage>
</organism>
<proteinExistence type="predicted"/>
<sequence>MKQIVVIGAGKVGSTIADMLALTGDYDVTVVDMGEAQIAALQVCARVKTAVIDVRDEQALAALLDGKYAVLSAAPYQLTVAIAQAAASAGVHYFDLTEDVASTRAVKALAAGSANAFMPQCGLAPGFISIVAHDMAKGFDTLDAINLRVGALPRYPNNALGYNLTWSTDGMINECCEPCEAIVNGSPAEVPPLQEIEQIIVDGVTYEAFNTSGGLGTLCETYGGRVQNLNYRTIRYPGHAAAMKLLLQDLKLRDRRDLLKEILETAIPATLQDVIVIYVTVTGHKAGRLIQETYTRQIFGGRIGTLHRSAIQITTAAGICAALDLQAQGVLPKSGFVRQEDVALSAFLGNRFGQVYADLPPALGPSVTAAA</sequence>
<dbReference type="InterPro" id="IPR051168">
    <property type="entry name" value="AASS"/>
</dbReference>
<evidence type="ECO:0000313" key="4">
    <source>
        <dbReference type="EMBL" id="MEX4007032.1"/>
    </source>
</evidence>
<dbReference type="SUPFAM" id="SSF51735">
    <property type="entry name" value="NAD(P)-binding Rossmann-fold domains"/>
    <property type="match status" value="1"/>
</dbReference>
<dbReference type="SUPFAM" id="SSF55347">
    <property type="entry name" value="Glyceraldehyde-3-phosphate dehydrogenase-like, C-terminal domain"/>
    <property type="match status" value="1"/>
</dbReference>
<dbReference type="Gene3D" id="3.40.50.720">
    <property type="entry name" value="NAD(P)-binding Rossmann-like Domain"/>
    <property type="match status" value="1"/>
</dbReference>
<dbReference type="RefSeq" id="WP_368802266.1">
    <property type="nucleotide sequence ID" value="NZ_JAZHFV010000002.1"/>
</dbReference>
<dbReference type="Proteomes" id="UP001559025">
    <property type="component" value="Unassembled WGS sequence"/>
</dbReference>
<comment type="caution">
    <text evidence="4">The sequence shown here is derived from an EMBL/GenBank/DDBJ whole genome shotgun (WGS) entry which is preliminary data.</text>
</comment>
<keyword evidence="5" id="KW-1185">Reference proteome</keyword>